<dbReference type="Proteomes" id="UP000654075">
    <property type="component" value="Unassembled WGS sequence"/>
</dbReference>
<accession>A0A813E7F4</accession>
<keyword evidence="3" id="KW-1185">Reference proteome</keyword>
<organism evidence="2 3">
    <name type="scientific">Polarella glacialis</name>
    <name type="common">Dinoflagellate</name>
    <dbReference type="NCBI Taxonomy" id="89957"/>
    <lineage>
        <taxon>Eukaryota</taxon>
        <taxon>Sar</taxon>
        <taxon>Alveolata</taxon>
        <taxon>Dinophyceae</taxon>
        <taxon>Suessiales</taxon>
        <taxon>Suessiaceae</taxon>
        <taxon>Polarella</taxon>
    </lineage>
</organism>
<dbReference type="PANTHER" id="PTHR43372">
    <property type="entry name" value="FATTY-ACID AMIDE HYDROLASE"/>
    <property type="match status" value="1"/>
</dbReference>
<dbReference type="GO" id="GO:0012505">
    <property type="term" value="C:endomembrane system"/>
    <property type="evidence" value="ECO:0007669"/>
    <property type="project" value="TreeGrafter"/>
</dbReference>
<name>A0A813E7F4_POLGL</name>
<protein>
    <recommendedName>
        <fullName evidence="1">Amidase domain-containing protein</fullName>
    </recommendedName>
</protein>
<dbReference type="InterPro" id="IPR023631">
    <property type="entry name" value="Amidase_dom"/>
</dbReference>
<feature type="domain" description="Amidase" evidence="1">
    <location>
        <begin position="78"/>
        <end position="536"/>
    </location>
</feature>
<dbReference type="InterPro" id="IPR036928">
    <property type="entry name" value="AS_sf"/>
</dbReference>
<dbReference type="PANTHER" id="PTHR43372:SF4">
    <property type="entry name" value="FATTY-ACID AMIDE HYDROLASE 2"/>
    <property type="match status" value="1"/>
</dbReference>
<dbReference type="SUPFAM" id="SSF75304">
    <property type="entry name" value="Amidase signature (AS) enzymes"/>
    <property type="match status" value="1"/>
</dbReference>
<dbReference type="Gene3D" id="3.90.1300.10">
    <property type="entry name" value="Amidase signature (AS) domain"/>
    <property type="match status" value="1"/>
</dbReference>
<dbReference type="AlphaFoldDB" id="A0A813E7F4"/>
<proteinExistence type="predicted"/>
<comment type="caution">
    <text evidence="2">The sequence shown here is derived from an EMBL/GenBank/DDBJ whole genome shotgun (WGS) entry which is preliminary data.</text>
</comment>
<dbReference type="OMA" id="EPAINHY"/>
<dbReference type="InterPro" id="IPR052739">
    <property type="entry name" value="FAAH2"/>
</dbReference>
<evidence type="ECO:0000259" key="1">
    <source>
        <dbReference type="Pfam" id="PF01425"/>
    </source>
</evidence>
<evidence type="ECO:0000313" key="2">
    <source>
        <dbReference type="EMBL" id="CAE8597906.1"/>
    </source>
</evidence>
<reference evidence="2" key="1">
    <citation type="submission" date="2021-02" db="EMBL/GenBank/DDBJ databases">
        <authorList>
            <person name="Dougan E. K."/>
            <person name="Rhodes N."/>
            <person name="Thang M."/>
            <person name="Chan C."/>
        </authorList>
    </citation>
    <scope>NUCLEOTIDE SEQUENCE</scope>
</reference>
<dbReference type="Pfam" id="PF01425">
    <property type="entry name" value="Amidase"/>
    <property type="match status" value="1"/>
</dbReference>
<gene>
    <name evidence="2" type="ORF">PGLA1383_LOCUS16328</name>
</gene>
<sequence length="558" mass="59785">MGRFSAMTLAVGQGPTHRLVTVTAQAGLALVLLGRLSRWLWRYRWTRPLALPLGPAFLHWSASKLAEAIRQGQLRASDVVQAYIATLSAADKKLNIVATERFAAAQQEALEVDKRVAVARSLGQAAIDALPAFLGVPIISKESFEYTGLQYTNGLLCRKGLLGLQKGPVIRRMEEAGFIVLGGGNLSEACMWMESYNPVYGRTSSPFGLHLTPGGSSGGTAAGVASLGAPVGITSDIGGSTRIPSLYNGLFGHKATGGLVPNTRTHLDNYHGAVCRICQPGMVARHAEDLLPMLKHMAGPPDPIDNDPLTSEYLPIPKWLDLEVDFSGLTVGSLSFCGGFPTCFQELLLSSVSVGQLSAQAKVVEWLQAKGCHVKQLYFEDLAVGHWFATWATRVQAAGGPTFREVICQSKNTFGLGEIFRYILGVSPYTLPALGLAYAEDLQNAVEPPLEKRLEKAAEVEQLLTQALQTCNILVMPILPRHGCVHDELLFRILDSSFISIWNAVEFPSTAVPVGLHRGLPTGVQIVSSKGQDELTIGVAVELSRAGVARCVPPGSGS</sequence>
<dbReference type="OrthoDB" id="6428749at2759"/>
<evidence type="ECO:0000313" key="3">
    <source>
        <dbReference type="Proteomes" id="UP000654075"/>
    </source>
</evidence>
<dbReference type="EMBL" id="CAJNNV010009889">
    <property type="protein sequence ID" value="CAE8597906.1"/>
    <property type="molecule type" value="Genomic_DNA"/>
</dbReference>